<accession>C1D2V6</accession>
<geneLocation type="plasmid" evidence="5">
    <name>pDeide2</name>
</geneLocation>
<evidence type="ECO:0000256" key="2">
    <source>
        <dbReference type="SAM" id="Phobius"/>
    </source>
</evidence>
<keyword evidence="2" id="KW-0812">Transmembrane</keyword>
<dbReference type="OrthoDB" id="68115at2"/>
<feature type="transmembrane region" description="Helical" evidence="2">
    <location>
        <begin position="20"/>
        <end position="42"/>
    </location>
</feature>
<dbReference type="Gene3D" id="3.30.1330.60">
    <property type="entry name" value="OmpA-like domain"/>
    <property type="match status" value="1"/>
</dbReference>
<evidence type="ECO:0000313" key="5">
    <source>
        <dbReference type="Proteomes" id="UP000002208"/>
    </source>
</evidence>
<dbReference type="GO" id="GO:0016020">
    <property type="term" value="C:membrane"/>
    <property type="evidence" value="ECO:0007669"/>
    <property type="project" value="UniProtKB-UniRule"/>
</dbReference>
<keyword evidence="4" id="KW-0614">Plasmid</keyword>
<dbReference type="KEGG" id="ddr:Deide_2p00800"/>
<keyword evidence="2" id="KW-1133">Transmembrane helix</keyword>
<evidence type="ECO:0000259" key="3">
    <source>
        <dbReference type="PROSITE" id="PS51123"/>
    </source>
</evidence>
<keyword evidence="5" id="KW-1185">Reference proteome</keyword>
<dbReference type="InterPro" id="IPR050330">
    <property type="entry name" value="Bact_OuterMem_StrucFunc"/>
</dbReference>
<reference evidence="4 5" key="1">
    <citation type="journal article" date="2009" name="PLoS Genet.">
        <title>Alliance of proteomics and genomics to unravel the specificities of Sahara bacterium Deinococcus deserti.</title>
        <authorList>
            <person name="de Groot A."/>
            <person name="Dulermo R."/>
            <person name="Ortet P."/>
            <person name="Blanchard L."/>
            <person name="Guerin P."/>
            <person name="Fernandez B."/>
            <person name="Vacherie B."/>
            <person name="Dossat C."/>
            <person name="Jolivet E."/>
            <person name="Siguier P."/>
            <person name="Chandler M."/>
            <person name="Barakat M."/>
            <person name="Dedieu A."/>
            <person name="Barbe V."/>
            <person name="Heulin T."/>
            <person name="Sommer S."/>
            <person name="Achouak W."/>
            <person name="Armengaud J."/>
        </authorList>
    </citation>
    <scope>NUCLEOTIDE SEQUENCE [LARGE SCALE GENOMIC DNA]</scope>
    <source>
        <strain evidence="5">DSM 17065 / CIP 109153 / LMG 22923 / VCD115</strain>
        <plasmid evidence="5">pDeide2</plasmid>
    </source>
</reference>
<gene>
    <name evidence="4" type="ordered locus">Deide_2p00800</name>
</gene>
<organism evidence="4 5">
    <name type="scientific">Deinococcus deserti (strain DSM 17065 / CIP 109153 / LMG 22923 / VCD115)</name>
    <dbReference type="NCBI Taxonomy" id="546414"/>
    <lineage>
        <taxon>Bacteria</taxon>
        <taxon>Thermotogati</taxon>
        <taxon>Deinococcota</taxon>
        <taxon>Deinococci</taxon>
        <taxon>Deinococcales</taxon>
        <taxon>Deinococcaceae</taxon>
        <taxon>Deinococcus</taxon>
    </lineage>
</organism>
<dbReference type="AlphaFoldDB" id="C1D2V6"/>
<feature type="domain" description="OmpA-like" evidence="3">
    <location>
        <begin position="79"/>
        <end position="197"/>
    </location>
</feature>
<dbReference type="HOGENOM" id="CLU_1364326_0_0_0"/>
<proteinExistence type="predicted"/>
<keyword evidence="1 2" id="KW-0472">Membrane</keyword>
<dbReference type="InterPro" id="IPR006665">
    <property type="entry name" value="OmpA-like"/>
</dbReference>
<dbReference type="PROSITE" id="PS51123">
    <property type="entry name" value="OMPA_2"/>
    <property type="match status" value="1"/>
</dbReference>
<dbReference type="PANTHER" id="PTHR30329:SF21">
    <property type="entry name" value="LIPOPROTEIN YIAD-RELATED"/>
    <property type="match status" value="1"/>
</dbReference>
<dbReference type="SUPFAM" id="SSF103088">
    <property type="entry name" value="OmpA-like"/>
    <property type="match status" value="1"/>
</dbReference>
<dbReference type="Proteomes" id="UP000002208">
    <property type="component" value="Plasmid 2"/>
</dbReference>
<evidence type="ECO:0000313" key="4">
    <source>
        <dbReference type="EMBL" id="ACO47745.1"/>
    </source>
</evidence>
<dbReference type="Pfam" id="PF00691">
    <property type="entry name" value="OmpA"/>
    <property type="match status" value="1"/>
</dbReference>
<dbReference type="RefSeq" id="WP_012695216.1">
    <property type="nucleotide sequence ID" value="NC_012529.1"/>
</dbReference>
<dbReference type="EMBL" id="CP001116">
    <property type="protein sequence ID" value="ACO47745.1"/>
    <property type="molecule type" value="Genomic_DNA"/>
</dbReference>
<protein>
    <submittedName>
        <fullName evidence="4">Putative OmpA family protein</fullName>
    </submittedName>
</protein>
<evidence type="ECO:0000256" key="1">
    <source>
        <dbReference type="PROSITE-ProRule" id="PRU00473"/>
    </source>
</evidence>
<name>C1D2V6_DEIDV</name>
<dbReference type="InterPro" id="IPR036737">
    <property type="entry name" value="OmpA-like_sf"/>
</dbReference>
<sequence>MIRSRLQPDTNPYIAFSDLMLNLVFVLIFFVGGILAVGQAGWEQVRYRKAQDAVAQAVRKARLPARPLLLLPGQRNDPPGAQRWVFSSQRMFVGDTAVLTPEGQSALVAFARVLRAQGKHWKRVRIEGHTQTSRPNTPERWGLSAGRASAVAEAFYLKGGVSPNRLAVAARGGQTPYDGRKFDVRNERVEILVEYAQKTN</sequence>
<dbReference type="PANTHER" id="PTHR30329">
    <property type="entry name" value="STATOR ELEMENT OF FLAGELLAR MOTOR COMPLEX"/>
    <property type="match status" value="1"/>
</dbReference>